<feature type="transmembrane region" description="Helical" evidence="2">
    <location>
        <begin position="109"/>
        <end position="130"/>
    </location>
</feature>
<keyword evidence="2" id="KW-0812">Transmembrane</keyword>
<evidence type="ECO:0000313" key="4">
    <source>
        <dbReference type="Proteomes" id="UP001446871"/>
    </source>
</evidence>
<dbReference type="Proteomes" id="UP001446871">
    <property type="component" value="Unassembled WGS sequence"/>
</dbReference>
<evidence type="ECO:0000313" key="3">
    <source>
        <dbReference type="EMBL" id="KAK8046034.1"/>
    </source>
</evidence>
<proteinExistence type="predicted"/>
<keyword evidence="2" id="KW-0472">Membrane</keyword>
<organism evidence="3 4">
    <name type="scientific">Apiospora saccharicola</name>
    <dbReference type="NCBI Taxonomy" id="335842"/>
    <lineage>
        <taxon>Eukaryota</taxon>
        <taxon>Fungi</taxon>
        <taxon>Dikarya</taxon>
        <taxon>Ascomycota</taxon>
        <taxon>Pezizomycotina</taxon>
        <taxon>Sordariomycetes</taxon>
        <taxon>Xylariomycetidae</taxon>
        <taxon>Amphisphaeriales</taxon>
        <taxon>Apiosporaceae</taxon>
        <taxon>Apiospora</taxon>
    </lineage>
</organism>
<keyword evidence="2" id="KW-1133">Transmembrane helix</keyword>
<dbReference type="EMBL" id="JAQQWM010000009">
    <property type="protein sequence ID" value="KAK8046034.1"/>
    <property type="molecule type" value="Genomic_DNA"/>
</dbReference>
<evidence type="ECO:0000256" key="1">
    <source>
        <dbReference type="SAM" id="MobiDB-lite"/>
    </source>
</evidence>
<sequence length="132" mass="14077">MASPILSSEFHDAGAPVASRPQRRNRGGSSGGGLSGQVKALAQQADKRMSPKSKPARREGSLGARGELSLLDWDAILSIFSHVLGALLFLSLPYHIFNTEIPPRYAVATRADVMVCSVYFGGVAICFILSTM</sequence>
<evidence type="ECO:0000256" key="2">
    <source>
        <dbReference type="SAM" id="Phobius"/>
    </source>
</evidence>
<feature type="region of interest" description="Disordered" evidence="1">
    <location>
        <begin position="1"/>
        <end position="61"/>
    </location>
</feature>
<name>A0ABR1THC6_9PEZI</name>
<reference evidence="3 4" key="1">
    <citation type="submission" date="2023-01" db="EMBL/GenBank/DDBJ databases">
        <title>Analysis of 21 Apiospora genomes using comparative genomics revels a genus with tremendous synthesis potential of carbohydrate active enzymes and secondary metabolites.</title>
        <authorList>
            <person name="Sorensen T."/>
        </authorList>
    </citation>
    <scope>NUCLEOTIDE SEQUENCE [LARGE SCALE GENOMIC DNA]</scope>
    <source>
        <strain evidence="3 4">CBS 83171</strain>
    </source>
</reference>
<comment type="caution">
    <text evidence="3">The sequence shown here is derived from an EMBL/GenBank/DDBJ whole genome shotgun (WGS) entry which is preliminary data.</text>
</comment>
<keyword evidence="4" id="KW-1185">Reference proteome</keyword>
<feature type="transmembrane region" description="Helical" evidence="2">
    <location>
        <begin position="75"/>
        <end position="97"/>
    </location>
</feature>
<accession>A0ABR1THC6</accession>
<protein>
    <submittedName>
        <fullName evidence="3">Hemolysin-iii channel protein</fullName>
    </submittedName>
</protein>
<gene>
    <name evidence="3" type="ORF">PG996_014098</name>
</gene>